<keyword evidence="4" id="KW-1185">Reference proteome</keyword>
<feature type="region of interest" description="Disordered" evidence="1">
    <location>
        <begin position="112"/>
        <end position="178"/>
    </location>
</feature>
<proteinExistence type="predicted"/>
<dbReference type="RefSeq" id="WP_284360945.1">
    <property type="nucleotide sequence ID" value="NZ_BSNI01000001.1"/>
</dbReference>
<evidence type="ECO:0000313" key="3">
    <source>
        <dbReference type="EMBL" id="GLQ15859.1"/>
    </source>
</evidence>
<feature type="compositionally biased region" description="Low complexity" evidence="1">
    <location>
        <begin position="113"/>
        <end position="122"/>
    </location>
</feature>
<reference evidence="3" key="1">
    <citation type="journal article" date="2014" name="Int. J. Syst. Evol. Microbiol.">
        <title>Complete genome of a new Firmicutes species belonging to the dominant human colonic microbiota ('Ruminococcus bicirculans') reveals two chromosomes and a selective capacity to utilize plant glucans.</title>
        <authorList>
            <consortium name="NISC Comparative Sequencing Program"/>
            <person name="Wegmann U."/>
            <person name="Louis P."/>
            <person name="Goesmann A."/>
            <person name="Henrissat B."/>
            <person name="Duncan S.H."/>
            <person name="Flint H.J."/>
        </authorList>
    </citation>
    <scope>NUCLEOTIDE SEQUENCE</scope>
    <source>
        <strain evidence="3">NBRC 107169</strain>
    </source>
</reference>
<dbReference type="EMBL" id="BSNI01000001">
    <property type="protein sequence ID" value="GLQ15859.1"/>
    <property type="molecule type" value="Genomic_DNA"/>
</dbReference>
<evidence type="ECO:0008006" key="5">
    <source>
        <dbReference type="Google" id="ProtNLM"/>
    </source>
</evidence>
<gene>
    <name evidence="3" type="ORF">GCM10007879_01080</name>
</gene>
<reference evidence="3" key="2">
    <citation type="submission" date="2023-01" db="EMBL/GenBank/DDBJ databases">
        <title>Draft genome sequence of Maritalea porphyrae strain NBRC 107169.</title>
        <authorList>
            <person name="Sun Q."/>
            <person name="Mori K."/>
        </authorList>
    </citation>
    <scope>NUCLEOTIDE SEQUENCE</scope>
    <source>
        <strain evidence="3">NBRC 107169</strain>
    </source>
</reference>
<organism evidence="3 4">
    <name type="scientific">Maritalea porphyrae</name>
    <dbReference type="NCBI Taxonomy" id="880732"/>
    <lineage>
        <taxon>Bacteria</taxon>
        <taxon>Pseudomonadati</taxon>
        <taxon>Pseudomonadota</taxon>
        <taxon>Alphaproteobacteria</taxon>
        <taxon>Hyphomicrobiales</taxon>
        <taxon>Devosiaceae</taxon>
        <taxon>Maritalea</taxon>
    </lineage>
</organism>
<keyword evidence="2" id="KW-0732">Signal</keyword>
<evidence type="ECO:0000256" key="1">
    <source>
        <dbReference type="SAM" id="MobiDB-lite"/>
    </source>
</evidence>
<accession>A0ABQ5UKU9</accession>
<sequence length="178" mass="18247">MTRKIVIAAMSATLLGSTFLSAPAVAQDASASANANASAQLTFDVAQNSHLDVIAQLEAVGYTILDTKTTLLGRIHIYAQNNVHVREVVVSRWTGEVKYDLIVETFADAETSNGATAGGEQTAEAEGETENENSTSVSGSASSSTSISIGSNSKDDEKDKGGSSASSSGSVSIGVDLN</sequence>
<name>A0ABQ5UKU9_9HYPH</name>
<dbReference type="Proteomes" id="UP001161405">
    <property type="component" value="Unassembled WGS sequence"/>
</dbReference>
<evidence type="ECO:0000256" key="2">
    <source>
        <dbReference type="SAM" id="SignalP"/>
    </source>
</evidence>
<protein>
    <recommendedName>
        <fullName evidence="5">PepSY domain-containing protein</fullName>
    </recommendedName>
</protein>
<feature type="compositionally biased region" description="Low complexity" evidence="1">
    <location>
        <begin position="132"/>
        <end position="152"/>
    </location>
</feature>
<feature type="chain" id="PRO_5047361068" description="PepSY domain-containing protein" evidence="2">
    <location>
        <begin position="27"/>
        <end position="178"/>
    </location>
</feature>
<comment type="caution">
    <text evidence="3">The sequence shown here is derived from an EMBL/GenBank/DDBJ whole genome shotgun (WGS) entry which is preliminary data.</text>
</comment>
<feature type="compositionally biased region" description="Low complexity" evidence="1">
    <location>
        <begin position="162"/>
        <end position="178"/>
    </location>
</feature>
<feature type="signal peptide" evidence="2">
    <location>
        <begin position="1"/>
        <end position="26"/>
    </location>
</feature>
<evidence type="ECO:0000313" key="4">
    <source>
        <dbReference type="Proteomes" id="UP001161405"/>
    </source>
</evidence>